<evidence type="ECO:0000313" key="2">
    <source>
        <dbReference type="Ensembl" id="ENSSAUP00010041441.1"/>
    </source>
</evidence>
<name>A0A671WXT4_SPAAU</name>
<reference evidence="2" key="3">
    <citation type="submission" date="2025-09" db="UniProtKB">
        <authorList>
            <consortium name="Ensembl"/>
        </authorList>
    </citation>
    <scope>IDENTIFICATION</scope>
</reference>
<dbReference type="OMA" id="YDSPVAC"/>
<reference evidence="2" key="1">
    <citation type="submission" date="2021-04" db="EMBL/GenBank/DDBJ databases">
        <authorList>
            <consortium name="Wellcome Sanger Institute Data Sharing"/>
        </authorList>
    </citation>
    <scope>NUCLEOTIDE SEQUENCE [LARGE SCALE GENOMIC DNA]</scope>
</reference>
<dbReference type="InterPro" id="IPR000477">
    <property type="entry name" value="RT_dom"/>
</dbReference>
<evidence type="ECO:0000259" key="1">
    <source>
        <dbReference type="Pfam" id="PF00078"/>
    </source>
</evidence>
<accession>A0A671WXT4</accession>
<dbReference type="InterPro" id="IPR043502">
    <property type="entry name" value="DNA/RNA_pol_sf"/>
</dbReference>
<evidence type="ECO:0000313" key="3">
    <source>
        <dbReference type="Proteomes" id="UP000472265"/>
    </source>
</evidence>
<dbReference type="Proteomes" id="UP000472265">
    <property type="component" value="Chromosome 23"/>
</dbReference>
<keyword evidence="3" id="KW-1185">Reference proteome</keyword>
<dbReference type="Pfam" id="PF00078">
    <property type="entry name" value="RVT_1"/>
    <property type="match status" value="1"/>
</dbReference>
<proteinExistence type="predicted"/>
<dbReference type="AlphaFoldDB" id="A0A671WXT4"/>
<dbReference type="SUPFAM" id="SSF56672">
    <property type="entry name" value="DNA/RNA polymerases"/>
    <property type="match status" value="1"/>
</dbReference>
<dbReference type="Ensembl" id="ENSSAUT00010043639.1">
    <property type="protein sequence ID" value="ENSSAUP00010041441.1"/>
    <property type="gene ID" value="ENSSAUG00010017404.1"/>
</dbReference>
<reference evidence="2" key="2">
    <citation type="submission" date="2025-08" db="UniProtKB">
        <authorList>
            <consortium name="Ensembl"/>
        </authorList>
    </citation>
    <scope>IDENTIFICATION</scope>
</reference>
<dbReference type="PANTHER" id="PTHR47027:SF26">
    <property type="entry name" value="REVERSE TRANSCRIPTASE DOMAIN-CONTAINING PROTEIN"/>
    <property type="match status" value="1"/>
</dbReference>
<dbReference type="PANTHER" id="PTHR47027">
    <property type="entry name" value="REVERSE TRANSCRIPTASE DOMAIN-CONTAINING PROTEIN"/>
    <property type="match status" value="1"/>
</dbReference>
<sequence length="132" mass="15389">MEVGVDGRFYKAIQSLYDSPVACVKINDMYTDWFETPFGVKQGDILSPTLFALFVNDLALQIKKNNLESESDLQNMLNLVSSWCHKWRLVINKSKTQIMHFRNKGMERTEFLYVYSCSLNNNSEQLRIHLQS</sequence>
<dbReference type="GeneTree" id="ENSGT00940000177022"/>
<protein>
    <recommendedName>
        <fullName evidence="1">Reverse transcriptase domain-containing protein</fullName>
    </recommendedName>
</protein>
<dbReference type="InParanoid" id="A0A671WXT4"/>
<organism evidence="2 3">
    <name type="scientific">Sparus aurata</name>
    <name type="common">Gilthead sea bream</name>
    <dbReference type="NCBI Taxonomy" id="8175"/>
    <lineage>
        <taxon>Eukaryota</taxon>
        <taxon>Metazoa</taxon>
        <taxon>Chordata</taxon>
        <taxon>Craniata</taxon>
        <taxon>Vertebrata</taxon>
        <taxon>Euteleostomi</taxon>
        <taxon>Actinopterygii</taxon>
        <taxon>Neopterygii</taxon>
        <taxon>Teleostei</taxon>
        <taxon>Neoteleostei</taxon>
        <taxon>Acanthomorphata</taxon>
        <taxon>Eupercaria</taxon>
        <taxon>Spariformes</taxon>
        <taxon>Sparidae</taxon>
        <taxon>Sparus</taxon>
    </lineage>
</organism>
<feature type="domain" description="Reverse transcriptase" evidence="1">
    <location>
        <begin position="14"/>
        <end position="111"/>
    </location>
</feature>